<dbReference type="PANTHER" id="PTHR10654">
    <property type="entry name" value="CAS SCAFFOLDING PROTEIN"/>
    <property type="match status" value="1"/>
</dbReference>
<comment type="similarity">
    <text evidence="1">Belongs to the CAS family.</text>
</comment>
<reference evidence="8" key="2">
    <citation type="submission" date="2025-09" db="UniProtKB">
        <authorList>
            <consortium name="Ensembl"/>
        </authorList>
    </citation>
    <scope>IDENTIFICATION</scope>
</reference>
<dbReference type="GO" id="GO:0016477">
    <property type="term" value="P:cell migration"/>
    <property type="evidence" value="ECO:0007669"/>
    <property type="project" value="TreeGrafter"/>
</dbReference>
<dbReference type="Pfam" id="PF14604">
    <property type="entry name" value="SH3_9"/>
    <property type="match status" value="1"/>
</dbReference>
<feature type="compositionally biased region" description="Acidic residues" evidence="6">
    <location>
        <begin position="355"/>
        <end position="365"/>
    </location>
</feature>
<dbReference type="GeneTree" id="ENSGT00950000183008"/>
<reference evidence="8" key="1">
    <citation type="submission" date="2025-08" db="UniProtKB">
        <authorList>
            <consortium name="Ensembl"/>
        </authorList>
    </citation>
    <scope>IDENTIFICATION</scope>
</reference>
<dbReference type="GO" id="GO:0005925">
    <property type="term" value="C:focal adhesion"/>
    <property type="evidence" value="ECO:0007669"/>
    <property type="project" value="TreeGrafter"/>
</dbReference>
<dbReference type="Gene3D" id="1.20.120.230">
    <property type="entry name" value="Alpha-catenin/vinculin-like"/>
    <property type="match status" value="1"/>
</dbReference>
<evidence type="ECO:0000256" key="5">
    <source>
        <dbReference type="PROSITE-ProRule" id="PRU00192"/>
    </source>
</evidence>
<evidence type="ECO:0000313" key="8">
    <source>
        <dbReference type="Ensembl" id="ENSNGAP00000019595.1"/>
    </source>
</evidence>
<proteinExistence type="inferred from homology"/>
<dbReference type="SMART" id="SM00326">
    <property type="entry name" value="SH3"/>
    <property type="match status" value="1"/>
</dbReference>
<dbReference type="FunFam" id="1.20.120.230:FF:000001">
    <property type="entry name" value="Breast cancer anti-estrogen resistance 1"/>
    <property type="match status" value="1"/>
</dbReference>
<feature type="region of interest" description="Disordered" evidence="6">
    <location>
        <begin position="68"/>
        <end position="94"/>
    </location>
</feature>
<dbReference type="Pfam" id="PF12026">
    <property type="entry name" value="CAS_C"/>
    <property type="match status" value="1"/>
</dbReference>
<protein>
    <submittedName>
        <fullName evidence="8">Embryonal Fyn-associated substrate</fullName>
    </submittedName>
</protein>
<feature type="domain" description="SH3" evidence="7">
    <location>
        <begin position="5"/>
        <end position="68"/>
    </location>
</feature>
<evidence type="ECO:0000256" key="6">
    <source>
        <dbReference type="SAM" id="MobiDB-lite"/>
    </source>
</evidence>
<dbReference type="GO" id="GO:0005737">
    <property type="term" value="C:cytoplasm"/>
    <property type="evidence" value="ECO:0007669"/>
    <property type="project" value="TreeGrafter"/>
</dbReference>
<dbReference type="Gene3D" id="2.30.30.40">
    <property type="entry name" value="SH3 Domains"/>
    <property type="match status" value="1"/>
</dbReference>
<dbReference type="OMA" id="HRNEYEG"/>
<feature type="region of interest" description="Disordered" evidence="6">
    <location>
        <begin position="242"/>
        <end position="373"/>
    </location>
</feature>
<dbReference type="PANTHER" id="PTHR10654:SF14">
    <property type="entry name" value="EMBRYONAL FYN-ASSOCIATED SUBSTRATE"/>
    <property type="match status" value="1"/>
</dbReference>
<dbReference type="GO" id="GO:0007155">
    <property type="term" value="P:cell adhesion"/>
    <property type="evidence" value="ECO:0007669"/>
    <property type="project" value="UniProtKB-KW"/>
</dbReference>
<dbReference type="PRINTS" id="PR00452">
    <property type="entry name" value="SH3DOMAIN"/>
</dbReference>
<dbReference type="GO" id="GO:0005886">
    <property type="term" value="C:plasma membrane"/>
    <property type="evidence" value="ECO:0007669"/>
    <property type="project" value="TreeGrafter"/>
</dbReference>
<gene>
    <name evidence="8" type="primary">Efs</name>
</gene>
<evidence type="ECO:0000256" key="4">
    <source>
        <dbReference type="ARBA" id="ARBA00022889"/>
    </source>
</evidence>
<dbReference type="Ensembl" id="ENSNGAT00000025257.1">
    <property type="protein sequence ID" value="ENSNGAP00000019595.1"/>
    <property type="gene ID" value="ENSNGAG00000019359.1"/>
</dbReference>
<dbReference type="InterPro" id="IPR021901">
    <property type="entry name" value="CAS_C"/>
</dbReference>
<accession>A0A8C6RIU8</accession>
<keyword evidence="4" id="KW-0130">Cell adhesion</keyword>
<dbReference type="InterPro" id="IPR035747">
    <property type="entry name" value="EFS_SH3"/>
</dbReference>
<dbReference type="InterPro" id="IPR001452">
    <property type="entry name" value="SH3_domain"/>
</dbReference>
<dbReference type="AlphaFoldDB" id="A0A8C6RIU8"/>
<dbReference type="InterPro" id="IPR037362">
    <property type="entry name" value="CAS_fam"/>
</dbReference>
<feature type="compositionally biased region" description="Low complexity" evidence="6">
    <location>
        <begin position="306"/>
        <end position="316"/>
    </location>
</feature>
<organism evidence="8 9">
    <name type="scientific">Nannospalax galili</name>
    <name type="common">Northern Israeli blind subterranean mole rat</name>
    <name type="synonym">Spalax galili</name>
    <dbReference type="NCBI Taxonomy" id="1026970"/>
    <lineage>
        <taxon>Eukaryota</taxon>
        <taxon>Metazoa</taxon>
        <taxon>Chordata</taxon>
        <taxon>Craniata</taxon>
        <taxon>Vertebrata</taxon>
        <taxon>Euteleostomi</taxon>
        <taxon>Mammalia</taxon>
        <taxon>Eutheria</taxon>
        <taxon>Euarchontoglires</taxon>
        <taxon>Glires</taxon>
        <taxon>Rodentia</taxon>
        <taxon>Myomorpha</taxon>
        <taxon>Muroidea</taxon>
        <taxon>Spalacidae</taxon>
        <taxon>Spalacinae</taxon>
        <taxon>Nannospalax</taxon>
    </lineage>
</organism>
<evidence type="ECO:0000256" key="1">
    <source>
        <dbReference type="ARBA" id="ARBA00007848"/>
    </source>
</evidence>
<evidence type="ECO:0000256" key="2">
    <source>
        <dbReference type="ARBA" id="ARBA00022443"/>
    </source>
</evidence>
<evidence type="ECO:0000259" key="7">
    <source>
        <dbReference type="PROSITE" id="PS50002"/>
    </source>
</evidence>
<keyword evidence="2 5" id="KW-0728">SH3 domain</keyword>
<evidence type="ECO:0000313" key="9">
    <source>
        <dbReference type="Proteomes" id="UP000694381"/>
    </source>
</evidence>
<dbReference type="PROSITE" id="PS50002">
    <property type="entry name" value="SH3"/>
    <property type="match status" value="1"/>
</dbReference>
<sequence length="561" mass="58531">APIASSAQLARALYDNTAESPQELSFRRGDVLRVLQREGAGGLDGWCLCSLHGQQGIVPANRVKLLPAGPAPKPSLSPSPVTQPGSPCPTPEPVSEEQEVYVVPPPARPCPASGPPAGPCLPSADSIYKVPRGSGTQLAAPRDVLEVYDVPPNIIRAPSSCPYDSPASFSCSLAPVVPQPPREGDAPYDVPLALKTPAELDPDLEWEGGREPGPPLYAAPSNLKRASALLNLYEAPEELLANGESGDTDEGIYDVPLLGPESPSSPEPPGALSSSDLDSVAQLLARSPPPPHRPRLPSTESLSRRPLPALPVSEAPSPSPAPSPAPGRKGSIQDRPLPPPPPRLPGYGGLKVENDPEGQEVEDDSAGPHNEYEGIPMAEEYDYVHLKGMDKAQESGPLDKASPGNPELLDRGLPEQQEALSPGEPLVLSTGDLQRLHFYADQCQSHYSALQAAVAALMSSTQANQPPCLFVPHGKRVVVAAHRLVFVGDTLGRLAASAPLRAQVGAAGTALGQTLRATVLAVKGAALGYPSGSAAQEMARCVAELAGQALRFTNLLTGLLP</sequence>
<dbReference type="Proteomes" id="UP000694381">
    <property type="component" value="Unassembled WGS sequence"/>
</dbReference>
<evidence type="ECO:0000256" key="3">
    <source>
        <dbReference type="ARBA" id="ARBA00022553"/>
    </source>
</evidence>
<keyword evidence="3" id="KW-0597">Phosphoprotein</keyword>
<dbReference type="InterPro" id="IPR036028">
    <property type="entry name" value="SH3-like_dom_sf"/>
</dbReference>
<name>A0A8C6RIU8_NANGA</name>
<keyword evidence="9" id="KW-1185">Reference proteome</keyword>
<dbReference type="FunFam" id="2.30.30.40:FF:000009">
    <property type="entry name" value="Breast cancer anti-estrogen resistance 1"/>
    <property type="match status" value="1"/>
</dbReference>
<dbReference type="CDD" id="cd12003">
    <property type="entry name" value="SH3_EFS"/>
    <property type="match status" value="1"/>
</dbReference>
<dbReference type="SUPFAM" id="SSF50044">
    <property type="entry name" value="SH3-domain"/>
    <property type="match status" value="1"/>
</dbReference>
<dbReference type="GO" id="GO:0007169">
    <property type="term" value="P:cell surface receptor protein tyrosine kinase signaling pathway"/>
    <property type="evidence" value="ECO:0007669"/>
    <property type="project" value="TreeGrafter"/>
</dbReference>